<keyword evidence="1" id="KW-0472">Membrane</keyword>
<evidence type="ECO:0000313" key="2">
    <source>
        <dbReference type="EMBL" id="GGU60127.1"/>
    </source>
</evidence>
<evidence type="ECO:0000313" key="3">
    <source>
        <dbReference type="Proteomes" id="UP000610124"/>
    </source>
</evidence>
<keyword evidence="1" id="KW-0812">Transmembrane</keyword>
<reference evidence="2" key="1">
    <citation type="journal article" date="2014" name="Int. J. Syst. Evol. Microbiol.">
        <title>Complete genome sequence of Corynebacterium casei LMG S-19264T (=DSM 44701T), isolated from a smear-ripened cheese.</title>
        <authorList>
            <consortium name="US DOE Joint Genome Institute (JGI-PGF)"/>
            <person name="Walter F."/>
            <person name="Albersmeier A."/>
            <person name="Kalinowski J."/>
            <person name="Ruckert C."/>
        </authorList>
    </citation>
    <scope>NUCLEOTIDE SEQUENCE</scope>
    <source>
        <strain evidence="2">JCM 4434</strain>
    </source>
</reference>
<dbReference type="GeneID" id="97483999"/>
<dbReference type="AlphaFoldDB" id="A0A8H9LL95"/>
<accession>A0A8H9LL95</accession>
<comment type="caution">
    <text evidence="2">The sequence shown here is derived from an EMBL/GenBank/DDBJ whole genome shotgun (WGS) entry which is preliminary data.</text>
</comment>
<proteinExistence type="predicted"/>
<organism evidence="2 3">
    <name type="scientific">Kitasatospora aureofaciens</name>
    <name type="common">Streptomyces aureofaciens</name>
    <dbReference type="NCBI Taxonomy" id="1894"/>
    <lineage>
        <taxon>Bacteria</taxon>
        <taxon>Bacillati</taxon>
        <taxon>Actinomycetota</taxon>
        <taxon>Actinomycetes</taxon>
        <taxon>Kitasatosporales</taxon>
        <taxon>Streptomycetaceae</taxon>
        <taxon>Kitasatospora</taxon>
    </lineage>
</organism>
<evidence type="ECO:0000256" key="1">
    <source>
        <dbReference type="SAM" id="Phobius"/>
    </source>
</evidence>
<gene>
    <name evidence="2" type="ORF">GCM10010502_08220</name>
</gene>
<reference evidence="2" key="2">
    <citation type="submission" date="2020-09" db="EMBL/GenBank/DDBJ databases">
        <authorList>
            <person name="Sun Q."/>
            <person name="Ohkuma M."/>
        </authorList>
    </citation>
    <scope>NUCLEOTIDE SEQUENCE</scope>
    <source>
        <strain evidence="2">JCM 4434</strain>
    </source>
</reference>
<dbReference type="Proteomes" id="UP000610124">
    <property type="component" value="Unassembled WGS sequence"/>
</dbReference>
<feature type="transmembrane region" description="Helical" evidence="1">
    <location>
        <begin position="27"/>
        <end position="45"/>
    </location>
</feature>
<protein>
    <submittedName>
        <fullName evidence="2">Uncharacterized protein</fullName>
    </submittedName>
</protein>
<dbReference type="EMBL" id="BMUB01000002">
    <property type="protein sequence ID" value="GGU60127.1"/>
    <property type="molecule type" value="Genomic_DNA"/>
</dbReference>
<name>A0A8H9LL95_KITAU</name>
<dbReference type="RefSeq" id="WP_157846532.1">
    <property type="nucleotide sequence ID" value="NZ_BMUB01000002.1"/>
</dbReference>
<keyword evidence="1" id="KW-1133">Transmembrane helix</keyword>
<sequence length="51" mass="5387">MILFSALVAMGVLIGTAAHLPLPVFLAASAAITTWLLAFGAREGIARLRHR</sequence>